<evidence type="ECO:0000259" key="6">
    <source>
        <dbReference type="PROSITE" id="PS51352"/>
    </source>
</evidence>
<dbReference type="CDD" id="cd02966">
    <property type="entry name" value="TlpA_like_family"/>
    <property type="match status" value="1"/>
</dbReference>
<keyword evidence="4" id="KW-0676">Redox-active center</keyword>
<dbReference type="OrthoDB" id="743079at2"/>
<dbReference type="InterPro" id="IPR013740">
    <property type="entry name" value="Redoxin"/>
</dbReference>
<dbReference type="RefSeq" id="WP_120516231.1">
    <property type="nucleotide sequence ID" value="NZ_QXZY01000005.1"/>
</dbReference>
<evidence type="ECO:0000256" key="5">
    <source>
        <dbReference type="SAM" id="SignalP"/>
    </source>
</evidence>
<dbReference type="GO" id="GO:0030313">
    <property type="term" value="C:cell envelope"/>
    <property type="evidence" value="ECO:0007669"/>
    <property type="project" value="UniProtKB-SubCell"/>
</dbReference>
<dbReference type="AlphaFoldDB" id="A0A3N4MCN5"/>
<keyword evidence="5" id="KW-0732">Signal</keyword>
<gene>
    <name evidence="7" type="ORF">EG028_09125</name>
</gene>
<feature type="signal peptide" evidence="5">
    <location>
        <begin position="1"/>
        <end position="19"/>
    </location>
</feature>
<organism evidence="7 8">
    <name type="scientific">Chitinophaga barathri</name>
    <dbReference type="NCBI Taxonomy" id="1647451"/>
    <lineage>
        <taxon>Bacteria</taxon>
        <taxon>Pseudomonadati</taxon>
        <taxon>Bacteroidota</taxon>
        <taxon>Chitinophagia</taxon>
        <taxon>Chitinophagales</taxon>
        <taxon>Chitinophagaceae</taxon>
        <taxon>Chitinophaga</taxon>
    </lineage>
</organism>
<dbReference type="PANTHER" id="PTHR42852:SF6">
    <property type="entry name" value="THIOL:DISULFIDE INTERCHANGE PROTEIN DSBE"/>
    <property type="match status" value="1"/>
</dbReference>
<proteinExistence type="predicted"/>
<dbReference type="SUPFAM" id="SSF52833">
    <property type="entry name" value="Thioredoxin-like"/>
    <property type="match status" value="1"/>
</dbReference>
<protein>
    <submittedName>
        <fullName evidence="7">TlpA family protein disulfide reductase</fullName>
    </submittedName>
</protein>
<dbReference type="InterPro" id="IPR050553">
    <property type="entry name" value="Thioredoxin_ResA/DsbE_sf"/>
</dbReference>
<evidence type="ECO:0000256" key="2">
    <source>
        <dbReference type="ARBA" id="ARBA00022748"/>
    </source>
</evidence>
<name>A0A3N4MCN5_9BACT</name>
<dbReference type="InterPro" id="IPR013766">
    <property type="entry name" value="Thioredoxin_domain"/>
</dbReference>
<evidence type="ECO:0000256" key="3">
    <source>
        <dbReference type="ARBA" id="ARBA00023157"/>
    </source>
</evidence>
<evidence type="ECO:0000256" key="4">
    <source>
        <dbReference type="ARBA" id="ARBA00023284"/>
    </source>
</evidence>
<evidence type="ECO:0000313" key="7">
    <source>
        <dbReference type="EMBL" id="RPD41471.1"/>
    </source>
</evidence>
<dbReference type="EMBL" id="RMBX01000004">
    <property type="protein sequence ID" value="RPD41471.1"/>
    <property type="molecule type" value="Genomic_DNA"/>
</dbReference>
<dbReference type="GO" id="GO:0016491">
    <property type="term" value="F:oxidoreductase activity"/>
    <property type="evidence" value="ECO:0007669"/>
    <property type="project" value="InterPro"/>
</dbReference>
<keyword evidence="2" id="KW-0201">Cytochrome c-type biogenesis</keyword>
<comment type="subcellular location">
    <subcellularLocation>
        <location evidence="1">Cell envelope</location>
    </subcellularLocation>
</comment>
<dbReference type="PROSITE" id="PS51352">
    <property type="entry name" value="THIOREDOXIN_2"/>
    <property type="match status" value="1"/>
</dbReference>
<feature type="chain" id="PRO_5018255514" evidence="5">
    <location>
        <begin position="20"/>
        <end position="498"/>
    </location>
</feature>
<sequence length="498" mass="57255">MKKNLCLLLLLLLSIQLPAQFTLSGAIRGYSGKTPVSVNTPVVYGFHQENTVDIPVNASGQFNIILPVTGQQFVSLIYQRKFYTLLLTAGKELVIALDEKNKTLRLLSGDALQENLLLQQIDMDSPPFFWENGTFDRLSLEELQKKLIDPFFSIQNEHFKTISAADISERDKKLIASEVKYLGYNYLSDFGRTRIDDRDILNNFVFAIFDPCVIDPEFVPAGPQYYAFADNYLRYLETKAFVKIKKENITPDKPIPYYGISLDSANVLVKKYGKPYWRFVGSLNNFPPDVAEKYNFQQVQDQYYARDLAQVKGLAEAFKKQFPQSPYNKDISRMMNELGEKLAANQHNRNIVVVKDYDKVQSIYEVVKTLKGKVVYLDIWGTWCGPCKEEIKQLPGLKAAFADKDVAYIYLAMDDDDRDALWKDYIKVNNMEGVHLRKTRQTIAPFWKELLADHPDKAEYYPQYFLFDKTGKLVVSKAKRPSEKEALYEQINALLKGN</sequence>
<keyword evidence="3" id="KW-1015">Disulfide bond</keyword>
<dbReference type="InterPro" id="IPR036249">
    <property type="entry name" value="Thioredoxin-like_sf"/>
</dbReference>
<feature type="domain" description="Thioredoxin" evidence="6">
    <location>
        <begin position="309"/>
        <end position="496"/>
    </location>
</feature>
<keyword evidence="8" id="KW-1185">Reference proteome</keyword>
<evidence type="ECO:0000313" key="8">
    <source>
        <dbReference type="Proteomes" id="UP000279089"/>
    </source>
</evidence>
<dbReference type="GO" id="GO:0017004">
    <property type="term" value="P:cytochrome complex assembly"/>
    <property type="evidence" value="ECO:0007669"/>
    <property type="project" value="UniProtKB-KW"/>
</dbReference>
<dbReference type="PANTHER" id="PTHR42852">
    <property type="entry name" value="THIOL:DISULFIDE INTERCHANGE PROTEIN DSBE"/>
    <property type="match status" value="1"/>
</dbReference>
<evidence type="ECO:0000256" key="1">
    <source>
        <dbReference type="ARBA" id="ARBA00004196"/>
    </source>
</evidence>
<dbReference type="Pfam" id="PF08534">
    <property type="entry name" value="Redoxin"/>
    <property type="match status" value="1"/>
</dbReference>
<dbReference type="Gene3D" id="3.40.30.10">
    <property type="entry name" value="Glutaredoxin"/>
    <property type="match status" value="1"/>
</dbReference>
<comment type="caution">
    <text evidence="7">The sequence shown here is derived from an EMBL/GenBank/DDBJ whole genome shotgun (WGS) entry which is preliminary data.</text>
</comment>
<dbReference type="Proteomes" id="UP000279089">
    <property type="component" value="Unassembled WGS sequence"/>
</dbReference>
<accession>A0A3N4MCN5</accession>
<reference evidence="8" key="1">
    <citation type="submission" date="2018-11" db="EMBL/GenBank/DDBJ databases">
        <title>Chitinophaga lutea sp.nov., isolate from arsenic contaminated soil.</title>
        <authorList>
            <person name="Zong Y."/>
        </authorList>
    </citation>
    <scope>NUCLEOTIDE SEQUENCE [LARGE SCALE GENOMIC DNA]</scope>
    <source>
        <strain evidence="8">YLT18</strain>
    </source>
</reference>